<dbReference type="SUPFAM" id="SSF48726">
    <property type="entry name" value="Immunoglobulin"/>
    <property type="match status" value="5"/>
</dbReference>
<dbReference type="Gene3D" id="2.60.40.10">
    <property type="entry name" value="Immunoglobulins"/>
    <property type="match status" value="9"/>
</dbReference>
<organism evidence="16 17">
    <name type="scientific">Lasius niger</name>
    <name type="common">Black garden ant</name>
    <dbReference type="NCBI Taxonomy" id="67767"/>
    <lineage>
        <taxon>Eukaryota</taxon>
        <taxon>Metazoa</taxon>
        <taxon>Ecdysozoa</taxon>
        <taxon>Arthropoda</taxon>
        <taxon>Hexapoda</taxon>
        <taxon>Insecta</taxon>
        <taxon>Pterygota</taxon>
        <taxon>Neoptera</taxon>
        <taxon>Endopterygota</taxon>
        <taxon>Hymenoptera</taxon>
        <taxon>Apocrita</taxon>
        <taxon>Aculeata</taxon>
        <taxon>Formicoidea</taxon>
        <taxon>Formicidae</taxon>
        <taxon>Formicinae</taxon>
        <taxon>Lasius</taxon>
        <taxon>Lasius</taxon>
    </lineage>
</organism>
<dbReference type="FunFam" id="2.60.40.10:FF:000047">
    <property type="entry name" value="Contactin 1"/>
    <property type="match status" value="1"/>
</dbReference>
<gene>
    <name evidence="16" type="ORF">RF55_8507</name>
</gene>
<dbReference type="Gene3D" id="3.10.100.10">
    <property type="entry name" value="Mannose-Binding Protein A, subunit A"/>
    <property type="match status" value="1"/>
</dbReference>
<dbReference type="InterPro" id="IPR016186">
    <property type="entry name" value="C-type_lectin-like/link_sf"/>
</dbReference>
<dbReference type="SMART" id="SM00034">
    <property type="entry name" value="CLECT"/>
    <property type="match status" value="1"/>
</dbReference>
<dbReference type="InterPro" id="IPR036179">
    <property type="entry name" value="Ig-like_dom_sf"/>
</dbReference>
<comment type="subcellular location">
    <subcellularLocation>
        <location evidence="11">Cell junction</location>
        <location evidence="11">Septate junction</location>
    </subcellularLocation>
    <subcellularLocation>
        <location evidence="1">Cell membrane</location>
    </subcellularLocation>
</comment>
<dbReference type="InterPro" id="IPR001304">
    <property type="entry name" value="C-type_lectin-like"/>
</dbReference>
<evidence type="ECO:0000259" key="14">
    <source>
        <dbReference type="PROSITE" id="PS50835"/>
    </source>
</evidence>
<dbReference type="PANTHER" id="PTHR44170:SF6">
    <property type="entry name" value="CONTACTIN"/>
    <property type="match status" value="1"/>
</dbReference>
<feature type="domain" description="Ig-like" evidence="14">
    <location>
        <begin position="198"/>
        <end position="286"/>
    </location>
</feature>
<dbReference type="GO" id="GO:0061343">
    <property type="term" value="P:cell adhesion involved in heart morphogenesis"/>
    <property type="evidence" value="ECO:0007669"/>
    <property type="project" value="UniProtKB-ARBA"/>
</dbReference>
<keyword evidence="5" id="KW-0130">Cell adhesion</keyword>
<dbReference type="Pfam" id="PF13927">
    <property type="entry name" value="Ig_3"/>
    <property type="match status" value="4"/>
</dbReference>
<dbReference type="InterPro" id="IPR016187">
    <property type="entry name" value="CTDL_fold"/>
</dbReference>
<sequence length="1136" mass="129626">MSKMMSYLLSSVAFMLILSLPVFAQNTLYGEQAYECPQHWTRFQESCYRFIKSPLRPREDARRNCQAFQSDLLTINTIEEHGFVLYQLLWQDPQHRRWYTGMRQQSGLWINEADSTTVINMDNAFLPEPNDNIIGRDYLAYSYSNNLQRWGLEKVTGREELLYICEAPIATLHYLVEDDRTYQYGIDIDNPLQIPRGPYFTKQPTSKVFDVSKRRISNDVSLSCLAGGYPTPTYEWFKEDYENDRLVATKINPLSNNRYTTEDRGSYHCKATNKFGTIISESVELSFGYILEFNLKRSEERGDNHWASFQQLKFPNNFPKAFPEAPIAGEEVRLECIAFGYPVPSYNWTRRGSVLPRGAYATSYNRVLIIPRVRVEDQGEYVCRVYNDRLSIENSVRLTIQAAPNFTIPLMDKHMDNRADLTWTCEAFGIPDVTYSWFRNGELLDMYTLPPEEKDRYTIQDNVLNIRHLDSERDQAMYQCRARNQLKTTYSSAQLRVLSLKPSFKKRPMESESYAAEGGNVTIVCKPEAAPRPKFVWKKDGNVIGSGGRRRILDTGNLIISPVSRDDEGTYVCTATNQYGSDETRGRLIVLRGPQLVERLPPRIVMSYNYNQTLRCLGHTDEMLDVAYIWTHNGIRIRDKDLLNNPRWHIDGEYLDIINATFAEAGDYECILRSAVGEISSKTTLIVQGPPGPPGGVQVVNIVKTSATLRWTDGALNGRVITMYTISARTNWNRTWFPLVENITAIEMDRYNGRKEAFLENVLNPYTTYEFRVLAFNELGYGPPSSPSPQYSTPSDKPIKSPSNISGGGGKIGDLTITWDPLSSANQNGPGIYYKIFWRRKGFDSEYQSLTLKEYGNVGSSVVPVQPKYYYTEYEVKVQAINAIGEGPISENITVYSAEDMPQVAPQQVYAMSYNSTSLNVSWLPIEQTRERVRGKLIGHRIKYWKESNREEDSTYYLSRTTRPWSLVVGLQPDTYYYVKVMAYNSAGEGPESERYLERTYRMPPQKPPSSVNVYGVNPSTVRVVWRYVQPSLEEEPLIGYKIRVWEVDQDMSTANDTIIPGGSKLEADIKNLSPGKAYHLRVLAFSNGGDGRMSSPTHTFQMGDAAAFRSSAGNKILDAALGITILLLLRVYGYI</sequence>
<dbReference type="AlphaFoldDB" id="A0A0J7KMM0"/>
<evidence type="ECO:0000256" key="10">
    <source>
        <dbReference type="ARBA" id="ARBA00023319"/>
    </source>
</evidence>
<dbReference type="CDD" id="cd00037">
    <property type="entry name" value="CLECT"/>
    <property type="match status" value="1"/>
</dbReference>
<feature type="domain" description="Fibronectin type-III" evidence="15">
    <location>
        <begin position="1008"/>
        <end position="1106"/>
    </location>
</feature>
<protein>
    <submittedName>
        <fullName evidence="16">Contactin</fullName>
    </submittedName>
</protein>
<comment type="caution">
    <text evidence="16">The sequence shown here is derived from an EMBL/GenBank/DDBJ whole genome shotgun (WGS) entry which is preliminary data.</text>
</comment>
<feature type="domain" description="Fibronectin type-III" evidence="15">
    <location>
        <begin position="693"/>
        <end position="796"/>
    </location>
</feature>
<feature type="domain" description="Fibronectin type-III" evidence="15">
    <location>
        <begin position="905"/>
        <end position="1006"/>
    </location>
</feature>
<evidence type="ECO:0000256" key="12">
    <source>
        <dbReference type="SAM" id="MobiDB-lite"/>
    </source>
</evidence>
<dbReference type="FunFam" id="2.60.40.10:FF:000004">
    <property type="entry name" value="DCC isoform 1"/>
    <property type="match status" value="1"/>
</dbReference>
<feature type="domain" description="Ig-like" evidence="14">
    <location>
        <begin position="319"/>
        <end position="399"/>
    </location>
</feature>
<dbReference type="InterPro" id="IPR036116">
    <property type="entry name" value="FN3_sf"/>
</dbReference>
<dbReference type="GO" id="GO:0005886">
    <property type="term" value="C:plasma membrane"/>
    <property type="evidence" value="ECO:0007669"/>
    <property type="project" value="UniProtKB-SubCell"/>
</dbReference>
<dbReference type="PROSITE" id="PS50853">
    <property type="entry name" value="FN3"/>
    <property type="match status" value="4"/>
</dbReference>
<dbReference type="SMART" id="SM00408">
    <property type="entry name" value="IGc2"/>
    <property type="match status" value="5"/>
</dbReference>
<dbReference type="SUPFAM" id="SSF49265">
    <property type="entry name" value="Fibronectin type III"/>
    <property type="match status" value="2"/>
</dbReference>
<dbReference type="GO" id="GO:0098609">
    <property type="term" value="P:cell-cell adhesion"/>
    <property type="evidence" value="ECO:0007669"/>
    <property type="project" value="TreeGrafter"/>
</dbReference>
<dbReference type="GO" id="GO:0021682">
    <property type="term" value="P:nerve maturation"/>
    <property type="evidence" value="ECO:0007669"/>
    <property type="project" value="UniProtKB-ARBA"/>
</dbReference>
<dbReference type="SMART" id="SM00060">
    <property type="entry name" value="FN3"/>
    <property type="match status" value="4"/>
</dbReference>
<dbReference type="InterPro" id="IPR007110">
    <property type="entry name" value="Ig-like_dom"/>
</dbReference>
<keyword evidence="2" id="KW-1003">Cell membrane</keyword>
<dbReference type="OrthoDB" id="3666223at2759"/>
<keyword evidence="6" id="KW-0965">Cell junction</keyword>
<dbReference type="GO" id="GO:0008366">
    <property type="term" value="P:axon ensheathment"/>
    <property type="evidence" value="ECO:0007669"/>
    <property type="project" value="UniProtKB-ARBA"/>
</dbReference>
<keyword evidence="8" id="KW-1015">Disulfide bond</keyword>
<evidence type="ECO:0000259" key="15">
    <source>
        <dbReference type="PROSITE" id="PS50853"/>
    </source>
</evidence>
<evidence type="ECO:0000256" key="1">
    <source>
        <dbReference type="ARBA" id="ARBA00004236"/>
    </source>
</evidence>
<dbReference type="InterPro" id="IPR013783">
    <property type="entry name" value="Ig-like_fold"/>
</dbReference>
<proteinExistence type="predicted"/>
<keyword evidence="17" id="KW-1185">Reference proteome</keyword>
<dbReference type="FunFam" id="2.60.40.10:FF:001529">
    <property type="entry name" value="Cell adhesion molecule"/>
    <property type="match status" value="1"/>
</dbReference>
<keyword evidence="4" id="KW-0677">Repeat</keyword>
<keyword evidence="9" id="KW-0325">Glycoprotein</keyword>
<evidence type="ECO:0000256" key="11">
    <source>
        <dbReference type="ARBA" id="ARBA00060461"/>
    </source>
</evidence>
<evidence type="ECO:0000313" key="16">
    <source>
        <dbReference type="EMBL" id="KMQ91603.1"/>
    </source>
</evidence>
<evidence type="ECO:0000256" key="13">
    <source>
        <dbReference type="SAM" id="SignalP"/>
    </source>
</evidence>
<dbReference type="InterPro" id="IPR003599">
    <property type="entry name" value="Ig_sub"/>
</dbReference>
<evidence type="ECO:0000256" key="8">
    <source>
        <dbReference type="ARBA" id="ARBA00023157"/>
    </source>
</evidence>
<dbReference type="Pfam" id="PF00041">
    <property type="entry name" value="fn3"/>
    <property type="match status" value="4"/>
</dbReference>
<evidence type="ECO:0000256" key="2">
    <source>
        <dbReference type="ARBA" id="ARBA00022475"/>
    </source>
</evidence>
<dbReference type="PROSITE" id="PS50835">
    <property type="entry name" value="IG_LIKE"/>
    <property type="match status" value="5"/>
</dbReference>
<keyword evidence="3 13" id="KW-0732">Signal</keyword>
<dbReference type="Proteomes" id="UP000036403">
    <property type="component" value="Unassembled WGS sequence"/>
</dbReference>
<reference evidence="16 17" key="1">
    <citation type="submission" date="2015-04" db="EMBL/GenBank/DDBJ databases">
        <title>Lasius niger genome sequencing.</title>
        <authorList>
            <person name="Konorov E.A."/>
            <person name="Nikitin M.A."/>
            <person name="Kirill M.V."/>
            <person name="Chang P."/>
        </authorList>
    </citation>
    <scope>NUCLEOTIDE SEQUENCE [LARGE SCALE GENOMIC DNA]</scope>
    <source>
        <tissue evidence="16">Whole</tissue>
    </source>
</reference>
<evidence type="ECO:0000256" key="4">
    <source>
        <dbReference type="ARBA" id="ARBA00022737"/>
    </source>
</evidence>
<dbReference type="GO" id="GO:0007411">
    <property type="term" value="P:axon guidance"/>
    <property type="evidence" value="ECO:0007669"/>
    <property type="project" value="TreeGrafter"/>
</dbReference>
<dbReference type="CDD" id="cd00063">
    <property type="entry name" value="FN3"/>
    <property type="match status" value="4"/>
</dbReference>
<evidence type="ECO:0000256" key="6">
    <source>
        <dbReference type="ARBA" id="ARBA00022949"/>
    </source>
</evidence>
<dbReference type="PANTHER" id="PTHR44170">
    <property type="entry name" value="PROTEIN SIDEKICK"/>
    <property type="match status" value="1"/>
</dbReference>
<feature type="region of interest" description="Disordered" evidence="12">
    <location>
        <begin position="785"/>
        <end position="807"/>
    </location>
</feature>
<dbReference type="GO" id="GO:0019991">
    <property type="term" value="P:septate junction assembly"/>
    <property type="evidence" value="ECO:0007669"/>
    <property type="project" value="UniProtKB-ARBA"/>
</dbReference>
<dbReference type="STRING" id="67767.A0A0J7KMM0"/>
<dbReference type="PaxDb" id="67767-A0A0J7KMM0"/>
<feature type="domain" description="Ig-like" evidence="14">
    <location>
        <begin position="502"/>
        <end position="589"/>
    </location>
</feature>
<feature type="domain" description="Ig-like" evidence="14">
    <location>
        <begin position="404"/>
        <end position="499"/>
    </location>
</feature>
<evidence type="ECO:0000256" key="7">
    <source>
        <dbReference type="ARBA" id="ARBA00023136"/>
    </source>
</evidence>
<name>A0A0J7KMM0_LASNI</name>
<dbReference type="SUPFAM" id="SSF56436">
    <property type="entry name" value="C-type lectin-like"/>
    <property type="match status" value="1"/>
</dbReference>
<feature type="chain" id="PRO_5005290329" evidence="13">
    <location>
        <begin position="25"/>
        <end position="1136"/>
    </location>
</feature>
<evidence type="ECO:0000256" key="3">
    <source>
        <dbReference type="ARBA" id="ARBA00022729"/>
    </source>
</evidence>
<dbReference type="SMART" id="SM00409">
    <property type="entry name" value="IG"/>
    <property type="match status" value="5"/>
</dbReference>
<feature type="domain" description="Ig-like" evidence="14">
    <location>
        <begin position="594"/>
        <end position="686"/>
    </location>
</feature>
<dbReference type="FunFam" id="2.60.40.10:FF:000035">
    <property type="entry name" value="Contactin 1"/>
    <property type="match status" value="1"/>
</dbReference>
<dbReference type="GO" id="GO:0060857">
    <property type="term" value="P:establishment of glial blood-brain barrier"/>
    <property type="evidence" value="ECO:0007669"/>
    <property type="project" value="UniProtKB-ARBA"/>
</dbReference>
<accession>A0A0J7KMM0</accession>
<evidence type="ECO:0000256" key="5">
    <source>
        <dbReference type="ARBA" id="ARBA00022889"/>
    </source>
</evidence>
<feature type="domain" description="Fibronectin type-III" evidence="15">
    <location>
        <begin position="801"/>
        <end position="900"/>
    </location>
</feature>
<evidence type="ECO:0000256" key="9">
    <source>
        <dbReference type="ARBA" id="ARBA00023180"/>
    </source>
</evidence>
<dbReference type="GO" id="GO:0005918">
    <property type="term" value="C:septate junction"/>
    <property type="evidence" value="ECO:0007669"/>
    <property type="project" value="UniProtKB-SubCell"/>
</dbReference>
<dbReference type="InterPro" id="IPR003961">
    <property type="entry name" value="FN3_dom"/>
</dbReference>
<evidence type="ECO:0000313" key="17">
    <source>
        <dbReference type="Proteomes" id="UP000036403"/>
    </source>
</evidence>
<feature type="signal peptide" evidence="13">
    <location>
        <begin position="1"/>
        <end position="24"/>
    </location>
</feature>
<dbReference type="InterPro" id="IPR003598">
    <property type="entry name" value="Ig_sub2"/>
</dbReference>
<dbReference type="EMBL" id="LBMM01005329">
    <property type="protein sequence ID" value="KMQ91603.1"/>
    <property type="molecule type" value="Genomic_DNA"/>
</dbReference>
<dbReference type="GO" id="GO:0030424">
    <property type="term" value="C:axon"/>
    <property type="evidence" value="ECO:0007669"/>
    <property type="project" value="TreeGrafter"/>
</dbReference>
<keyword evidence="7" id="KW-0472">Membrane</keyword>
<keyword evidence="10" id="KW-0393">Immunoglobulin domain</keyword>